<sequence length="151" mass="16390">MSAPQAVQELTADACWSLMRSTTVGRLAVWLDDHPDIFPLNFVVDQGTVVFRTGEGTKVAGISGTPVALEADGLDEATGEAWSVVVRGRAHSITEQHDVMDTADLPLHPWQGGRKDRFVRITPDVISGRRFAVADPSVWRTGLDHRSAATD</sequence>
<reference evidence="1 2" key="1">
    <citation type="submission" date="2019-02" db="EMBL/GenBank/DDBJ databases">
        <title>Genomic data mining of an Antarctic deep-sea actinobacterium, Janibacterlimosus P3-3-X1.</title>
        <authorList>
            <person name="Liao L."/>
            <person name="Chen B."/>
        </authorList>
    </citation>
    <scope>NUCLEOTIDE SEQUENCE [LARGE SCALE GENOMIC DNA]</scope>
    <source>
        <strain evidence="1 2">P3-3-X1</strain>
    </source>
</reference>
<accession>A0A4P6MX67</accession>
<dbReference type="SUPFAM" id="SSF50475">
    <property type="entry name" value="FMN-binding split barrel"/>
    <property type="match status" value="1"/>
</dbReference>
<dbReference type="EMBL" id="CP036164">
    <property type="protein sequence ID" value="QBF47672.1"/>
    <property type="molecule type" value="Genomic_DNA"/>
</dbReference>
<dbReference type="Gene3D" id="2.30.110.10">
    <property type="entry name" value="Electron Transport, Fmn-binding Protein, Chain A"/>
    <property type="match status" value="1"/>
</dbReference>
<dbReference type="OrthoDB" id="7062584at2"/>
<protein>
    <submittedName>
        <fullName evidence="1">Pyridoxamine 5'-phosphate oxidase family protein</fullName>
    </submittedName>
</protein>
<evidence type="ECO:0000313" key="1">
    <source>
        <dbReference type="EMBL" id="QBF47672.1"/>
    </source>
</evidence>
<dbReference type="KEGG" id="jli:EXU32_16330"/>
<evidence type="ECO:0000313" key="2">
    <source>
        <dbReference type="Proteomes" id="UP000290408"/>
    </source>
</evidence>
<dbReference type="AlphaFoldDB" id="A0A4P6MX67"/>
<keyword evidence="2" id="KW-1185">Reference proteome</keyword>
<dbReference type="InterPro" id="IPR024747">
    <property type="entry name" value="Pyridox_Oxase-rel"/>
</dbReference>
<organism evidence="1 2">
    <name type="scientific">Janibacter limosus</name>
    <dbReference type="NCBI Taxonomy" id="53458"/>
    <lineage>
        <taxon>Bacteria</taxon>
        <taxon>Bacillati</taxon>
        <taxon>Actinomycetota</taxon>
        <taxon>Actinomycetes</taxon>
        <taxon>Micrococcales</taxon>
        <taxon>Intrasporangiaceae</taxon>
        <taxon>Janibacter</taxon>
    </lineage>
</organism>
<dbReference type="InterPro" id="IPR012349">
    <property type="entry name" value="Split_barrel_FMN-bd"/>
</dbReference>
<proteinExistence type="predicted"/>
<gene>
    <name evidence="1" type="ORF">EXU32_16330</name>
</gene>
<dbReference type="Pfam" id="PF12900">
    <property type="entry name" value="Pyridox_ox_2"/>
    <property type="match status" value="1"/>
</dbReference>
<dbReference type="STRING" id="1216970.GCA_001570985_02479"/>
<name>A0A4P6MX67_9MICO</name>
<dbReference type="Proteomes" id="UP000290408">
    <property type="component" value="Chromosome"/>
</dbReference>